<dbReference type="PANTHER" id="PTHR23528:SF1">
    <property type="entry name" value="MAJOR FACILITATOR SUPERFAMILY (MFS) PROFILE DOMAIN-CONTAINING PROTEIN"/>
    <property type="match status" value="1"/>
</dbReference>
<name>A0A8J3IBY3_9CHLR</name>
<sequence length="107" mass="10858">MAGGLALLAVVPSWEVALSAAVIFGCGFGLYVGVDIALAIRVLPKNGSSGKDLGLLYTSIFVPLILSPIIGASVLNVSSNNYAMLFLVAALSSVLAAGLIVPIKSVR</sequence>
<keyword evidence="3 5" id="KW-1133">Transmembrane helix</keyword>
<evidence type="ECO:0000256" key="3">
    <source>
        <dbReference type="ARBA" id="ARBA00022989"/>
    </source>
</evidence>
<accession>A0A8J3IBY3</accession>
<organism evidence="7 8">
    <name type="scientific">Ktedonospora formicarum</name>
    <dbReference type="NCBI Taxonomy" id="2778364"/>
    <lineage>
        <taxon>Bacteria</taxon>
        <taxon>Bacillati</taxon>
        <taxon>Chloroflexota</taxon>
        <taxon>Ktedonobacteria</taxon>
        <taxon>Ktedonobacterales</taxon>
        <taxon>Ktedonobacteraceae</taxon>
        <taxon>Ktedonospora</taxon>
    </lineage>
</organism>
<dbReference type="Gene3D" id="1.20.1250.20">
    <property type="entry name" value="MFS general substrate transporter like domains"/>
    <property type="match status" value="1"/>
</dbReference>
<dbReference type="AlphaFoldDB" id="A0A8J3IBY3"/>
<dbReference type="InterPro" id="IPR020846">
    <property type="entry name" value="MFS_dom"/>
</dbReference>
<gene>
    <name evidence="7" type="ORF">KSX_67270</name>
</gene>
<dbReference type="PROSITE" id="PS50850">
    <property type="entry name" value="MFS"/>
    <property type="match status" value="1"/>
</dbReference>
<feature type="domain" description="Major facilitator superfamily (MFS) profile" evidence="6">
    <location>
        <begin position="1"/>
        <end position="107"/>
    </location>
</feature>
<dbReference type="EMBL" id="BNJF01000004">
    <property type="protein sequence ID" value="GHO48564.1"/>
    <property type="molecule type" value="Genomic_DNA"/>
</dbReference>
<keyword evidence="8" id="KW-1185">Reference proteome</keyword>
<dbReference type="GO" id="GO:0022857">
    <property type="term" value="F:transmembrane transporter activity"/>
    <property type="evidence" value="ECO:0007669"/>
    <property type="project" value="InterPro"/>
</dbReference>
<dbReference type="InterPro" id="IPR036259">
    <property type="entry name" value="MFS_trans_sf"/>
</dbReference>
<evidence type="ECO:0000313" key="7">
    <source>
        <dbReference type="EMBL" id="GHO48564.1"/>
    </source>
</evidence>
<reference evidence="7" key="1">
    <citation type="submission" date="2020-10" db="EMBL/GenBank/DDBJ databases">
        <title>Taxonomic study of unclassified bacteria belonging to the class Ktedonobacteria.</title>
        <authorList>
            <person name="Yabe S."/>
            <person name="Wang C.M."/>
            <person name="Zheng Y."/>
            <person name="Sakai Y."/>
            <person name="Cavaletti L."/>
            <person name="Monciardini P."/>
            <person name="Donadio S."/>
        </authorList>
    </citation>
    <scope>NUCLEOTIDE SEQUENCE</scope>
    <source>
        <strain evidence="7">SOSP1-1</strain>
    </source>
</reference>
<evidence type="ECO:0000256" key="1">
    <source>
        <dbReference type="ARBA" id="ARBA00004651"/>
    </source>
</evidence>
<evidence type="ECO:0000313" key="8">
    <source>
        <dbReference type="Proteomes" id="UP000612362"/>
    </source>
</evidence>
<comment type="caution">
    <text evidence="7">The sequence shown here is derived from an EMBL/GenBank/DDBJ whole genome shotgun (WGS) entry which is preliminary data.</text>
</comment>
<keyword evidence="2 5" id="KW-0812">Transmembrane</keyword>
<feature type="transmembrane region" description="Helical" evidence="5">
    <location>
        <begin position="55"/>
        <end position="76"/>
    </location>
</feature>
<keyword evidence="4 5" id="KW-0472">Membrane</keyword>
<evidence type="ECO:0000259" key="6">
    <source>
        <dbReference type="PROSITE" id="PS50850"/>
    </source>
</evidence>
<feature type="transmembrane region" description="Helical" evidence="5">
    <location>
        <begin position="20"/>
        <end position="43"/>
    </location>
</feature>
<evidence type="ECO:0000256" key="4">
    <source>
        <dbReference type="ARBA" id="ARBA00023136"/>
    </source>
</evidence>
<evidence type="ECO:0000256" key="2">
    <source>
        <dbReference type="ARBA" id="ARBA00022692"/>
    </source>
</evidence>
<proteinExistence type="predicted"/>
<dbReference type="PANTHER" id="PTHR23528">
    <property type="match status" value="1"/>
</dbReference>
<feature type="transmembrane region" description="Helical" evidence="5">
    <location>
        <begin position="82"/>
        <end position="103"/>
    </location>
</feature>
<dbReference type="RefSeq" id="WP_220197762.1">
    <property type="nucleotide sequence ID" value="NZ_BNJF01000004.1"/>
</dbReference>
<comment type="subcellular location">
    <subcellularLocation>
        <location evidence="1">Cell membrane</location>
        <topology evidence="1">Multi-pass membrane protein</topology>
    </subcellularLocation>
</comment>
<protein>
    <recommendedName>
        <fullName evidence="6">Major facilitator superfamily (MFS) profile domain-containing protein</fullName>
    </recommendedName>
</protein>
<dbReference type="SUPFAM" id="SSF103473">
    <property type="entry name" value="MFS general substrate transporter"/>
    <property type="match status" value="1"/>
</dbReference>
<evidence type="ECO:0000256" key="5">
    <source>
        <dbReference type="SAM" id="Phobius"/>
    </source>
</evidence>
<dbReference type="GO" id="GO:0005886">
    <property type="term" value="C:plasma membrane"/>
    <property type="evidence" value="ECO:0007669"/>
    <property type="project" value="UniProtKB-SubCell"/>
</dbReference>
<dbReference type="Proteomes" id="UP000612362">
    <property type="component" value="Unassembled WGS sequence"/>
</dbReference>